<feature type="compositionally biased region" description="Polar residues" evidence="1">
    <location>
        <begin position="7"/>
        <end position="23"/>
    </location>
</feature>
<dbReference type="EMBL" id="HACG01006050">
    <property type="protein sequence ID" value="CEK52915.1"/>
    <property type="molecule type" value="Transcribed_RNA"/>
</dbReference>
<feature type="region of interest" description="Disordered" evidence="1">
    <location>
        <begin position="1"/>
        <end position="23"/>
    </location>
</feature>
<dbReference type="AlphaFoldDB" id="A0A0B6YBS6"/>
<evidence type="ECO:0000313" key="2">
    <source>
        <dbReference type="EMBL" id="CEK52915.1"/>
    </source>
</evidence>
<accession>A0A0B6YBS6</accession>
<evidence type="ECO:0000256" key="1">
    <source>
        <dbReference type="SAM" id="MobiDB-lite"/>
    </source>
</evidence>
<sequence>CDHSYDQGRTTSSHNSNEDGYTPTTVCIRHDISIADGEKGYCYHPHGVEDVGVVRFMMSFTGSNQPARNNPQ</sequence>
<reference evidence="2" key="1">
    <citation type="submission" date="2014-12" db="EMBL/GenBank/DDBJ databases">
        <title>Insight into the proteome of Arion vulgaris.</title>
        <authorList>
            <person name="Aradska J."/>
            <person name="Bulat T."/>
            <person name="Smidak R."/>
            <person name="Sarate P."/>
            <person name="Gangsoo J."/>
            <person name="Sialana F."/>
            <person name="Bilban M."/>
            <person name="Lubec G."/>
        </authorList>
    </citation>
    <scope>NUCLEOTIDE SEQUENCE</scope>
    <source>
        <tissue evidence="2">Skin</tissue>
    </source>
</reference>
<protein>
    <submittedName>
        <fullName evidence="2">Uncharacterized protein</fullName>
    </submittedName>
</protein>
<name>A0A0B6YBS6_9EUPU</name>
<organism evidence="2">
    <name type="scientific">Arion vulgaris</name>
    <dbReference type="NCBI Taxonomy" id="1028688"/>
    <lineage>
        <taxon>Eukaryota</taxon>
        <taxon>Metazoa</taxon>
        <taxon>Spiralia</taxon>
        <taxon>Lophotrochozoa</taxon>
        <taxon>Mollusca</taxon>
        <taxon>Gastropoda</taxon>
        <taxon>Heterobranchia</taxon>
        <taxon>Euthyneura</taxon>
        <taxon>Panpulmonata</taxon>
        <taxon>Eupulmonata</taxon>
        <taxon>Stylommatophora</taxon>
        <taxon>Helicina</taxon>
        <taxon>Arionoidea</taxon>
        <taxon>Arionidae</taxon>
        <taxon>Arion</taxon>
    </lineage>
</organism>
<feature type="non-terminal residue" evidence="2">
    <location>
        <position position="1"/>
    </location>
</feature>
<proteinExistence type="predicted"/>
<gene>
    <name evidence="2" type="primary">ORF18453</name>
</gene>